<dbReference type="PANTHER" id="PTHR33932">
    <property type="entry name" value="NA(+)/H(+) ANTIPORTER SUBUNIT B"/>
    <property type="match status" value="1"/>
</dbReference>
<dbReference type="InterPro" id="IPR050622">
    <property type="entry name" value="CPA3_antiporter_subunitB"/>
</dbReference>
<evidence type="ECO:0000256" key="2">
    <source>
        <dbReference type="ARBA" id="ARBA00009425"/>
    </source>
</evidence>
<evidence type="ECO:0000256" key="6">
    <source>
        <dbReference type="ARBA" id="ARBA00023136"/>
    </source>
</evidence>
<dbReference type="InterPro" id="IPR046806">
    <property type="entry name" value="MrpA_C/MbhE"/>
</dbReference>
<gene>
    <name evidence="10" type="ORF">A9C19_09650</name>
</gene>
<keyword evidence="6 7" id="KW-0472">Membrane</keyword>
<accession>A0A1L3MRN4</accession>
<evidence type="ECO:0000256" key="5">
    <source>
        <dbReference type="ARBA" id="ARBA00022989"/>
    </source>
</evidence>
<feature type="transmembrane region" description="Helical" evidence="7">
    <location>
        <begin position="73"/>
        <end position="92"/>
    </location>
</feature>
<evidence type="ECO:0000256" key="7">
    <source>
        <dbReference type="SAM" id="Phobius"/>
    </source>
</evidence>
<dbReference type="AlphaFoldDB" id="A0A1L3MRN4"/>
<organism evidence="10 11">
    <name type="scientific">Bacillus weihaiensis</name>
    <dbReference type="NCBI Taxonomy" id="1547283"/>
    <lineage>
        <taxon>Bacteria</taxon>
        <taxon>Bacillati</taxon>
        <taxon>Bacillota</taxon>
        <taxon>Bacilli</taxon>
        <taxon>Bacillales</taxon>
        <taxon>Bacillaceae</taxon>
        <taxon>Bacillus</taxon>
    </lineage>
</organism>
<dbReference type="InterPro" id="IPR007182">
    <property type="entry name" value="MnhB"/>
</dbReference>
<dbReference type="Pfam" id="PF20501">
    <property type="entry name" value="MbhE"/>
    <property type="match status" value="1"/>
</dbReference>
<feature type="domain" description="MrpA C-terminal/MbhE" evidence="9">
    <location>
        <begin position="24"/>
        <end position="90"/>
    </location>
</feature>
<sequence length="240" mass="25985">MSRTFALFKKSYKVGLVLSLAIFMLLIFYEIHNVESNSKRYLSNHYLSNGVQETGAINIVTSVLYDYRAFDTLGETTVLLTAATILAFMVPIRKAAMPGASFTIIVDKTVKWMIPYLAVLGAYLMFFGHLSPGGGFVGGVVLAIIPILLTITFGVEVSEYAIKPAYKKLIEDIGVIGFIFLGLLGMWTGSHFLANGQAYFGLGNPGELVSAGIIPFLNVLIGIKVGAGLAIIFNSLVKEK</sequence>
<evidence type="ECO:0000256" key="3">
    <source>
        <dbReference type="ARBA" id="ARBA00022475"/>
    </source>
</evidence>
<evidence type="ECO:0000256" key="1">
    <source>
        <dbReference type="ARBA" id="ARBA00004651"/>
    </source>
</evidence>
<keyword evidence="3" id="KW-1003">Cell membrane</keyword>
<feature type="transmembrane region" description="Helical" evidence="7">
    <location>
        <begin position="169"/>
        <end position="188"/>
    </location>
</feature>
<dbReference type="STRING" id="1547283.A9C19_09650"/>
<comment type="subcellular location">
    <subcellularLocation>
        <location evidence="1">Cell membrane</location>
        <topology evidence="1">Multi-pass membrane protein</topology>
    </subcellularLocation>
</comment>
<evidence type="ECO:0000313" key="10">
    <source>
        <dbReference type="EMBL" id="APH04992.1"/>
    </source>
</evidence>
<evidence type="ECO:0000259" key="8">
    <source>
        <dbReference type="Pfam" id="PF04039"/>
    </source>
</evidence>
<comment type="similarity">
    <text evidence="2">Belongs to the CPA3 antiporters (TC 2.A.63) subunit B family.</text>
</comment>
<feature type="transmembrane region" description="Helical" evidence="7">
    <location>
        <begin position="12"/>
        <end position="31"/>
    </location>
</feature>
<keyword evidence="5 7" id="KW-1133">Transmembrane helix</keyword>
<name>A0A1L3MRN4_9BACI</name>
<dbReference type="Pfam" id="PF04039">
    <property type="entry name" value="MnhB"/>
    <property type="match status" value="1"/>
</dbReference>
<dbReference type="EMBL" id="CP016020">
    <property type="protein sequence ID" value="APH04992.1"/>
    <property type="molecule type" value="Genomic_DNA"/>
</dbReference>
<dbReference type="GO" id="GO:0005886">
    <property type="term" value="C:plasma membrane"/>
    <property type="evidence" value="ECO:0007669"/>
    <property type="project" value="UniProtKB-SubCell"/>
</dbReference>
<reference evidence="10 11" key="1">
    <citation type="journal article" date="2016" name="Sci. Rep.">
        <title>Complete genome sequence and transcriptomic analysis of a novel marine strain Bacillus weihaiensis reveals the mechanism of brown algae degradation.</title>
        <authorList>
            <person name="Zhu Y."/>
            <person name="Chen P."/>
            <person name="Bao Y."/>
            <person name="Men Y."/>
            <person name="Zeng Y."/>
            <person name="Yang J."/>
            <person name="Sun J."/>
            <person name="Sun Y."/>
        </authorList>
    </citation>
    <scope>NUCLEOTIDE SEQUENCE [LARGE SCALE GENOMIC DNA]</scope>
    <source>
        <strain evidence="10 11">Alg07</strain>
    </source>
</reference>
<dbReference type="OrthoDB" id="9798859at2"/>
<keyword evidence="11" id="KW-1185">Reference proteome</keyword>
<evidence type="ECO:0000259" key="9">
    <source>
        <dbReference type="Pfam" id="PF20501"/>
    </source>
</evidence>
<protein>
    <submittedName>
        <fullName evidence="10">Sodium:proton antiporter</fullName>
    </submittedName>
</protein>
<evidence type="ECO:0000256" key="4">
    <source>
        <dbReference type="ARBA" id="ARBA00022692"/>
    </source>
</evidence>
<dbReference type="PANTHER" id="PTHR33932:SF4">
    <property type="entry name" value="NA(+)_H(+) ANTIPORTER SUBUNIT B"/>
    <property type="match status" value="1"/>
</dbReference>
<dbReference type="KEGG" id="bwh:A9C19_09650"/>
<feature type="domain" description="Na+/H+ antiporter MnhB subunit-related protein" evidence="8">
    <location>
        <begin position="106"/>
        <end position="229"/>
    </location>
</feature>
<feature type="transmembrane region" description="Helical" evidence="7">
    <location>
        <begin position="113"/>
        <end position="130"/>
    </location>
</feature>
<feature type="transmembrane region" description="Helical" evidence="7">
    <location>
        <begin position="208"/>
        <end position="233"/>
    </location>
</feature>
<feature type="transmembrane region" description="Helical" evidence="7">
    <location>
        <begin position="136"/>
        <end position="157"/>
    </location>
</feature>
<evidence type="ECO:0000313" key="11">
    <source>
        <dbReference type="Proteomes" id="UP000181936"/>
    </source>
</evidence>
<dbReference type="RefSeq" id="WP_072579785.1">
    <property type="nucleotide sequence ID" value="NZ_CP016020.1"/>
</dbReference>
<keyword evidence="4 7" id="KW-0812">Transmembrane</keyword>
<dbReference type="Proteomes" id="UP000181936">
    <property type="component" value="Chromosome"/>
</dbReference>
<proteinExistence type="inferred from homology"/>